<reference evidence="2" key="1">
    <citation type="submission" date="2020-02" db="EMBL/GenBank/DDBJ databases">
        <authorList>
            <person name="Meier V. D."/>
        </authorList>
    </citation>
    <scope>NUCLEOTIDE SEQUENCE</scope>
    <source>
        <strain evidence="2">AVDCRST_MAG50</strain>
    </source>
</reference>
<feature type="non-terminal residue" evidence="2">
    <location>
        <position position="1"/>
    </location>
</feature>
<accession>A0A6J4IBJ1</accession>
<dbReference type="EMBL" id="CADCTF010000101">
    <property type="protein sequence ID" value="CAA9246507.1"/>
    <property type="molecule type" value="Genomic_DNA"/>
</dbReference>
<name>A0A6J4IBJ1_9ACTN</name>
<gene>
    <name evidence="2" type="ORF">AVDCRST_MAG50-2021</name>
</gene>
<protein>
    <submittedName>
        <fullName evidence="2">Uncharacterized protein</fullName>
    </submittedName>
</protein>
<feature type="non-terminal residue" evidence="2">
    <location>
        <position position="99"/>
    </location>
</feature>
<feature type="compositionally biased region" description="Basic and acidic residues" evidence="1">
    <location>
        <begin position="58"/>
        <end position="71"/>
    </location>
</feature>
<sequence length="99" mass="10883">GEGLLDQHVPGDPRFGQGGQICGARQHGDPRGRWSLPGAGRALRGVRVGGHAAHRDHRVPERRAGRPHLREPGVPGGAAPARRRRRARHPHHRRRSRAL</sequence>
<feature type="compositionally biased region" description="Low complexity" evidence="1">
    <location>
        <begin position="38"/>
        <end position="51"/>
    </location>
</feature>
<evidence type="ECO:0000256" key="1">
    <source>
        <dbReference type="SAM" id="MobiDB-lite"/>
    </source>
</evidence>
<feature type="compositionally biased region" description="Basic residues" evidence="1">
    <location>
        <begin position="81"/>
        <end position="99"/>
    </location>
</feature>
<proteinExistence type="predicted"/>
<feature type="region of interest" description="Disordered" evidence="1">
    <location>
        <begin position="1"/>
        <end position="99"/>
    </location>
</feature>
<evidence type="ECO:0000313" key="2">
    <source>
        <dbReference type="EMBL" id="CAA9246507.1"/>
    </source>
</evidence>
<dbReference type="AlphaFoldDB" id="A0A6J4IBJ1"/>
<organism evidence="2">
    <name type="scientific">uncultured Acidimicrobiales bacterium</name>
    <dbReference type="NCBI Taxonomy" id="310071"/>
    <lineage>
        <taxon>Bacteria</taxon>
        <taxon>Bacillati</taxon>
        <taxon>Actinomycetota</taxon>
        <taxon>Acidimicrobiia</taxon>
        <taxon>Acidimicrobiales</taxon>
        <taxon>environmental samples</taxon>
    </lineage>
</organism>